<evidence type="ECO:0000313" key="1">
    <source>
        <dbReference type="EMBL" id="CAA9361739.1"/>
    </source>
</evidence>
<sequence>MPIFAELLGHSMDMLVSIYNKMHPGALARQSPFAYSEIAAREERMQAFKSLGRAKAATSMSELSSTALVAMLQKLVRKLWHALTTRKQNEVLASLSPIEREVIDA</sequence>
<gene>
    <name evidence="1" type="ORF">AVDCRST_MAG94-3414</name>
</gene>
<organism evidence="1">
    <name type="scientific">uncultured Leptolyngbya sp</name>
    <dbReference type="NCBI Taxonomy" id="332963"/>
    <lineage>
        <taxon>Bacteria</taxon>
        <taxon>Bacillati</taxon>
        <taxon>Cyanobacteriota</taxon>
        <taxon>Cyanophyceae</taxon>
        <taxon>Leptolyngbyales</taxon>
        <taxon>Leptolyngbyaceae</taxon>
        <taxon>Leptolyngbya group</taxon>
        <taxon>Leptolyngbya</taxon>
        <taxon>environmental samples</taxon>
    </lineage>
</organism>
<accession>A0A6J4MMT1</accession>
<proteinExistence type="predicted"/>
<name>A0A6J4MMT1_9CYAN</name>
<reference evidence="1" key="1">
    <citation type="submission" date="2020-02" db="EMBL/GenBank/DDBJ databases">
        <authorList>
            <person name="Meier V. D."/>
        </authorList>
    </citation>
    <scope>NUCLEOTIDE SEQUENCE</scope>
    <source>
        <strain evidence="1">AVDCRST_MAG94</strain>
    </source>
</reference>
<protein>
    <submittedName>
        <fullName evidence="1">Uncharacterized protein</fullName>
    </submittedName>
</protein>
<dbReference type="EMBL" id="CADCTY010001193">
    <property type="protein sequence ID" value="CAA9361739.1"/>
    <property type="molecule type" value="Genomic_DNA"/>
</dbReference>
<dbReference type="AlphaFoldDB" id="A0A6J4MMT1"/>